<dbReference type="PIRSF" id="PIRSF004848">
    <property type="entry name" value="YBL036c_PLPDEIII"/>
    <property type="match status" value="1"/>
</dbReference>
<accession>D7UXQ4</accession>
<feature type="domain" description="Alanine racemase N-terminal" evidence="5">
    <location>
        <begin position="21"/>
        <end position="228"/>
    </location>
</feature>
<keyword evidence="1 2" id="KW-0663">Pyridoxal phosphate</keyword>
<evidence type="ECO:0000313" key="7">
    <source>
        <dbReference type="Proteomes" id="UP000010119"/>
    </source>
</evidence>
<dbReference type="HOGENOM" id="CLU_059988_1_2_9"/>
<gene>
    <name evidence="6" type="primary">ylmE</name>
    <name evidence="6" type="ORF">HMPREF0556_11015</name>
</gene>
<keyword evidence="7" id="KW-1185">Reference proteome</keyword>
<dbReference type="NCBIfam" id="TIGR00044">
    <property type="entry name" value="YggS family pyridoxal phosphate-dependent enzyme"/>
    <property type="match status" value="1"/>
</dbReference>
<organism evidence="6 7">
    <name type="scientific">Listeria grayi DSM 20601</name>
    <dbReference type="NCBI Taxonomy" id="525367"/>
    <lineage>
        <taxon>Bacteria</taxon>
        <taxon>Bacillati</taxon>
        <taxon>Bacillota</taxon>
        <taxon>Bacilli</taxon>
        <taxon>Bacillales</taxon>
        <taxon>Listeriaceae</taxon>
        <taxon>Listeria</taxon>
    </lineage>
</organism>
<evidence type="ECO:0000256" key="4">
    <source>
        <dbReference type="RuleBase" id="RU004514"/>
    </source>
</evidence>
<reference evidence="6" key="1">
    <citation type="submission" date="2010-06" db="EMBL/GenBank/DDBJ databases">
        <authorList>
            <person name="Muzny D."/>
            <person name="Qin X."/>
            <person name="Buhay C."/>
            <person name="Dugan-Rocha S."/>
            <person name="Ding Y."/>
            <person name="Chen G."/>
            <person name="Hawes A."/>
            <person name="Holder M."/>
            <person name="Jhangiani S."/>
            <person name="Johnson A."/>
            <person name="Khan Z."/>
            <person name="Li Z."/>
            <person name="Liu W."/>
            <person name="Liu X."/>
            <person name="Perez L."/>
            <person name="Shen H."/>
            <person name="Wang Q."/>
            <person name="Watt J."/>
            <person name="Xi L."/>
            <person name="Xin Y."/>
            <person name="Zhou J."/>
            <person name="Deng J."/>
            <person name="Jiang H."/>
            <person name="Liu Y."/>
            <person name="Qu J."/>
            <person name="Song X.-Z."/>
            <person name="Zhang L."/>
            <person name="Villasana D."/>
            <person name="Johnson A."/>
            <person name="Liu J."/>
            <person name="Liyanage D."/>
            <person name="Lorensuhewa L."/>
            <person name="Robinson T."/>
            <person name="Song A."/>
            <person name="Song B.-B."/>
            <person name="Dinh H."/>
            <person name="Thornton R."/>
            <person name="Coyle M."/>
            <person name="Francisco L."/>
            <person name="Jackson L."/>
            <person name="Javaid M."/>
            <person name="Korchina V."/>
            <person name="Kovar C."/>
            <person name="Mata R."/>
            <person name="Mathew T."/>
            <person name="Ngo R."/>
            <person name="Nguyen L."/>
            <person name="Nguyen N."/>
            <person name="Okwuonu G."/>
            <person name="Ongeri F."/>
            <person name="Pham C."/>
            <person name="Simmons D."/>
            <person name="Wilczek-Boney K."/>
            <person name="Hale W."/>
            <person name="Jakkamsetti A."/>
            <person name="Pham P."/>
            <person name="Ruth R."/>
            <person name="San Lucas F."/>
            <person name="Warren J."/>
            <person name="Zhang J."/>
            <person name="Zhao Z."/>
            <person name="Zhou C."/>
            <person name="Zhu D."/>
            <person name="Lee S."/>
            <person name="Bess C."/>
            <person name="Blankenburg K."/>
            <person name="Forbes L."/>
            <person name="Fu Q."/>
            <person name="Gubbala S."/>
            <person name="Hirani K."/>
            <person name="Jayaseelan J.C."/>
            <person name="Lara F."/>
            <person name="Munidasa M."/>
            <person name="Palculict T."/>
            <person name="Patil S."/>
            <person name="Pu L.-L."/>
            <person name="Saada N."/>
            <person name="Tang L."/>
            <person name="Weissenberger G."/>
            <person name="Zhu Y."/>
            <person name="Hemphill L."/>
            <person name="Shang Y."/>
            <person name="Youmans B."/>
            <person name="Ayvaz T."/>
            <person name="Ross M."/>
            <person name="Santibanez J."/>
            <person name="Aqrawi P."/>
            <person name="Gross S."/>
            <person name="Joshi V."/>
            <person name="Fowler G."/>
            <person name="Nazareth L."/>
            <person name="Reid J."/>
            <person name="Worley K."/>
            <person name="Petrosino J."/>
            <person name="Highlander S."/>
            <person name="Gibbs R."/>
        </authorList>
    </citation>
    <scope>NUCLEOTIDE SEQUENCE [LARGE SCALE GENOMIC DNA]</scope>
    <source>
        <strain evidence="6">DSM 20601</strain>
    </source>
</reference>
<dbReference type="STRING" id="525367.HMPREF0556_11015"/>
<dbReference type="SUPFAM" id="SSF51419">
    <property type="entry name" value="PLP-binding barrel"/>
    <property type="match status" value="1"/>
</dbReference>
<dbReference type="InterPro" id="IPR001608">
    <property type="entry name" value="Ala_racemase_N"/>
</dbReference>
<dbReference type="InterPro" id="IPR011078">
    <property type="entry name" value="PyrdxlP_homeostasis"/>
</dbReference>
<comment type="function">
    <text evidence="2">Pyridoxal 5'-phosphate (PLP)-binding protein, which is involved in PLP homeostasis.</text>
</comment>
<dbReference type="FunFam" id="3.20.20.10:FF:000018">
    <property type="entry name" value="Pyridoxal phosphate homeostasis protein"/>
    <property type="match status" value="1"/>
</dbReference>
<evidence type="ECO:0000256" key="1">
    <source>
        <dbReference type="ARBA" id="ARBA00022898"/>
    </source>
</evidence>
<sequence>MKDNRWEVMNEQTKLTEVKQRIEAACKRADRSTDSVELIAVTKHVDAAKILDLHQLGLSQFGENRADVLVKKAAELKDHSIDWHYIGSLQTRKVRQVLPLISCLHSLDRESLAVEIEKRAETEIPCFLQVNITGEASKHGFSPEEALAFVNRFDFQKIKVIGLMTMAPLTEDDAIIRQAFTDLAALGQAIQKLAVRQAPCLKLSMGMTNDFEIAIEEGATHIRIGRALVE</sequence>
<name>D7UXQ4_LISGR</name>
<dbReference type="CDD" id="cd00635">
    <property type="entry name" value="PLPDE_III_YBL036c_like"/>
    <property type="match status" value="1"/>
</dbReference>
<dbReference type="EMBL" id="ACCR02000003">
    <property type="protein sequence ID" value="EFI84462.1"/>
    <property type="molecule type" value="Genomic_DNA"/>
</dbReference>
<dbReference type="AlphaFoldDB" id="D7UXQ4"/>
<evidence type="ECO:0000256" key="2">
    <source>
        <dbReference type="HAMAP-Rule" id="MF_02087"/>
    </source>
</evidence>
<proteinExistence type="inferred from homology"/>
<comment type="cofactor">
    <cofactor evidence="3">
        <name>pyridoxal 5'-phosphate</name>
        <dbReference type="ChEBI" id="CHEBI:597326"/>
    </cofactor>
</comment>
<dbReference type="HAMAP" id="MF_02087">
    <property type="entry name" value="PLP_homeostasis"/>
    <property type="match status" value="1"/>
</dbReference>
<evidence type="ECO:0000313" key="6">
    <source>
        <dbReference type="EMBL" id="EFI84462.1"/>
    </source>
</evidence>
<dbReference type="Proteomes" id="UP000010119">
    <property type="component" value="Unassembled WGS sequence"/>
</dbReference>
<dbReference type="eggNOG" id="COG0325">
    <property type="taxonomic scope" value="Bacteria"/>
</dbReference>
<evidence type="ECO:0000259" key="5">
    <source>
        <dbReference type="Pfam" id="PF01168"/>
    </source>
</evidence>
<dbReference type="InterPro" id="IPR029066">
    <property type="entry name" value="PLP-binding_barrel"/>
</dbReference>
<dbReference type="Gene3D" id="3.20.20.10">
    <property type="entry name" value="Alanine racemase"/>
    <property type="match status" value="1"/>
</dbReference>
<comment type="similarity">
    <text evidence="2 4">Belongs to the pyridoxal phosphate-binding protein YggS/PROSC family.</text>
</comment>
<dbReference type="Pfam" id="PF01168">
    <property type="entry name" value="Ala_racemase_N"/>
    <property type="match status" value="1"/>
</dbReference>
<comment type="caution">
    <text evidence="6">The sequence shown here is derived from an EMBL/GenBank/DDBJ whole genome shotgun (WGS) entry which is preliminary data.</text>
</comment>
<feature type="modified residue" description="N6-(pyridoxal phosphate)lysine" evidence="2 3">
    <location>
        <position position="43"/>
    </location>
</feature>
<dbReference type="PANTHER" id="PTHR10146:SF14">
    <property type="entry name" value="PYRIDOXAL PHOSPHATE HOMEOSTASIS PROTEIN"/>
    <property type="match status" value="1"/>
</dbReference>
<dbReference type="PANTHER" id="PTHR10146">
    <property type="entry name" value="PROLINE SYNTHETASE CO-TRANSCRIBED BACTERIAL HOMOLOG PROTEIN"/>
    <property type="match status" value="1"/>
</dbReference>
<protein>
    <recommendedName>
        <fullName evidence="2">Pyridoxal phosphate homeostasis protein</fullName>
        <shortName evidence="2">PLP homeostasis protein</shortName>
    </recommendedName>
</protein>
<dbReference type="GO" id="GO:0030170">
    <property type="term" value="F:pyridoxal phosphate binding"/>
    <property type="evidence" value="ECO:0007669"/>
    <property type="project" value="UniProtKB-UniRule"/>
</dbReference>
<evidence type="ECO:0000256" key="3">
    <source>
        <dbReference type="PIRSR" id="PIRSR004848-1"/>
    </source>
</evidence>